<accession>A0A1I2K0W8</accession>
<dbReference type="InterPro" id="IPR058031">
    <property type="entry name" value="AAA_lid_NorR"/>
</dbReference>
<feature type="domain" description="Response regulatory" evidence="10">
    <location>
        <begin position="5"/>
        <end position="119"/>
    </location>
</feature>
<dbReference type="OrthoDB" id="9804019at2"/>
<dbReference type="InterPro" id="IPR027417">
    <property type="entry name" value="P-loop_NTPase"/>
</dbReference>
<feature type="modified residue" description="4-aspartylphosphate" evidence="8">
    <location>
        <position position="54"/>
    </location>
</feature>
<dbReference type="Gene3D" id="3.40.50.2300">
    <property type="match status" value="1"/>
</dbReference>
<gene>
    <name evidence="11" type="ORF">SAMN04488120_11148</name>
</gene>
<dbReference type="PROSITE" id="PS00688">
    <property type="entry name" value="SIGMA54_INTERACT_3"/>
    <property type="match status" value="1"/>
</dbReference>
<dbReference type="InterPro" id="IPR025944">
    <property type="entry name" value="Sigma_54_int_dom_CS"/>
</dbReference>
<keyword evidence="12" id="KW-1185">Reference proteome</keyword>
<dbReference type="SUPFAM" id="SSF52540">
    <property type="entry name" value="P-loop containing nucleoside triphosphate hydrolases"/>
    <property type="match status" value="1"/>
</dbReference>
<evidence type="ECO:0000256" key="5">
    <source>
        <dbReference type="ARBA" id="ARBA00023015"/>
    </source>
</evidence>
<dbReference type="EMBL" id="FOOC01000011">
    <property type="protein sequence ID" value="SFF59830.1"/>
    <property type="molecule type" value="Genomic_DNA"/>
</dbReference>
<evidence type="ECO:0000259" key="10">
    <source>
        <dbReference type="PROSITE" id="PS50110"/>
    </source>
</evidence>
<evidence type="ECO:0000256" key="3">
    <source>
        <dbReference type="ARBA" id="ARBA00022840"/>
    </source>
</evidence>
<dbReference type="InterPro" id="IPR011006">
    <property type="entry name" value="CheY-like_superfamily"/>
</dbReference>
<dbReference type="Pfam" id="PF25601">
    <property type="entry name" value="AAA_lid_14"/>
    <property type="match status" value="1"/>
</dbReference>
<dbReference type="FunFam" id="3.40.50.300:FF:000006">
    <property type="entry name" value="DNA-binding transcriptional regulator NtrC"/>
    <property type="match status" value="1"/>
</dbReference>
<reference evidence="11 12" key="1">
    <citation type="submission" date="2016-10" db="EMBL/GenBank/DDBJ databases">
        <authorList>
            <person name="de Groot N.N."/>
        </authorList>
    </citation>
    <scope>NUCLEOTIDE SEQUENCE [LARGE SCALE GENOMIC DNA]</scope>
    <source>
        <strain evidence="11 12">DSM 23609</strain>
    </source>
</reference>
<dbReference type="PROSITE" id="PS50045">
    <property type="entry name" value="SIGMA54_INTERACT_4"/>
    <property type="match status" value="1"/>
</dbReference>
<dbReference type="Pfam" id="PF00158">
    <property type="entry name" value="Sigma54_activat"/>
    <property type="match status" value="1"/>
</dbReference>
<dbReference type="InterPro" id="IPR025943">
    <property type="entry name" value="Sigma_54_int_dom_ATP-bd_2"/>
</dbReference>
<dbReference type="AlphaFoldDB" id="A0A1I2K0W8"/>
<dbReference type="PROSITE" id="PS00676">
    <property type="entry name" value="SIGMA54_INTERACT_2"/>
    <property type="match status" value="1"/>
</dbReference>
<organism evidence="11 12">
    <name type="scientific">Fontimonas thermophila</name>
    <dbReference type="NCBI Taxonomy" id="1076937"/>
    <lineage>
        <taxon>Bacteria</taxon>
        <taxon>Pseudomonadati</taxon>
        <taxon>Pseudomonadota</taxon>
        <taxon>Gammaproteobacteria</taxon>
        <taxon>Nevskiales</taxon>
        <taxon>Nevskiaceae</taxon>
        <taxon>Fontimonas</taxon>
    </lineage>
</organism>
<evidence type="ECO:0000259" key="9">
    <source>
        <dbReference type="PROSITE" id="PS50045"/>
    </source>
</evidence>
<dbReference type="PRINTS" id="PR01590">
    <property type="entry name" value="HTHFIS"/>
</dbReference>
<sequence length="456" mass="50493">MKDIRVLVVDDEPNMRRVLEIMLARRGYKTISAADGREAFSLLQSAPVDLVISDLRMPGMNGIELLRKLRESGSDVPLIMITAHGSIESAVEAMRLGACDYLLRPFDTETLDLSISRVFSVRDVIQQKDYLREQIEHAWEGLIGTSAAMQAVRTQIERVAPTRAAVLLTGETGTGKEVVARAIHRASDRRERLFVPVNCAAIPADMLESELFGFEKGAFTGAVRRHIGKFELADGGTLFLDEITEMPVALQAKLLRVLQDGVIERLGGDRALSLDVRIIAASNRSPVQAIREGHLREDVYYRLNVFTIELPPLRARREDIPALVRHFIALHAGARPTRAVPTITPQALDLLQRYDWPGNVRELGNMIERALILSGGRTLEASHFPLDVPPRAPPAASAHAPVQDLRLEPAVEALEKQLLTQALRESGGNKARAAQLLQISERSVWYKLKKYGIGDA</sequence>
<dbReference type="GO" id="GO:0006355">
    <property type="term" value="P:regulation of DNA-templated transcription"/>
    <property type="evidence" value="ECO:0007669"/>
    <property type="project" value="InterPro"/>
</dbReference>
<dbReference type="GO" id="GO:0000160">
    <property type="term" value="P:phosphorelay signal transduction system"/>
    <property type="evidence" value="ECO:0007669"/>
    <property type="project" value="UniProtKB-KW"/>
</dbReference>
<dbReference type="InterPro" id="IPR001789">
    <property type="entry name" value="Sig_transdc_resp-reg_receiver"/>
</dbReference>
<keyword evidence="1 8" id="KW-0597">Phosphoprotein</keyword>
<evidence type="ECO:0000256" key="2">
    <source>
        <dbReference type="ARBA" id="ARBA00022741"/>
    </source>
</evidence>
<dbReference type="STRING" id="1076937.SAMN04488120_11148"/>
<evidence type="ECO:0000313" key="12">
    <source>
        <dbReference type="Proteomes" id="UP000199771"/>
    </source>
</evidence>
<dbReference type="Pfam" id="PF00072">
    <property type="entry name" value="Response_reg"/>
    <property type="match status" value="1"/>
</dbReference>
<evidence type="ECO:0000256" key="7">
    <source>
        <dbReference type="ARBA" id="ARBA00023163"/>
    </source>
</evidence>
<dbReference type="InterPro" id="IPR002078">
    <property type="entry name" value="Sigma_54_int"/>
</dbReference>
<keyword evidence="4" id="KW-0902">Two-component regulatory system</keyword>
<keyword evidence="3" id="KW-0067">ATP-binding</keyword>
<dbReference type="SMART" id="SM00448">
    <property type="entry name" value="REC"/>
    <property type="match status" value="1"/>
</dbReference>
<protein>
    <submittedName>
        <fullName evidence="11">Two-component system, NtrC family, response regulator AtoC</fullName>
    </submittedName>
</protein>
<dbReference type="Gene3D" id="1.10.10.60">
    <property type="entry name" value="Homeodomain-like"/>
    <property type="match status" value="1"/>
</dbReference>
<feature type="domain" description="Sigma-54 factor interaction" evidence="9">
    <location>
        <begin position="142"/>
        <end position="372"/>
    </location>
</feature>
<keyword evidence="7" id="KW-0804">Transcription</keyword>
<dbReference type="Gene3D" id="1.10.8.60">
    <property type="match status" value="1"/>
</dbReference>
<dbReference type="CDD" id="cd00009">
    <property type="entry name" value="AAA"/>
    <property type="match status" value="1"/>
</dbReference>
<dbReference type="PANTHER" id="PTHR32071">
    <property type="entry name" value="TRANSCRIPTIONAL REGULATORY PROTEIN"/>
    <property type="match status" value="1"/>
</dbReference>
<dbReference type="GO" id="GO:0005524">
    <property type="term" value="F:ATP binding"/>
    <property type="evidence" value="ECO:0007669"/>
    <property type="project" value="UniProtKB-KW"/>
</dbReference>
<dbReference type="PROSITE" id="PS00675">
    <property type="entry name" value="SIGMA54_INTERACT_1"/>
    <property type="match status" value="1"/>
</dbReference>
<dbReference type="Pfam" id="PF02954">
    <property type="entry name" value="HTH_8"/>
    <property type="match status" value="1"/>
</dbReference>
<dbReference type="InterPro" id="IPR003593">
    <property type="entry name" value="AAA+_ATPase"/>
</dbReference>
<dbReference type="InterPro" id="IPR002197">
    <property type="entry name" value="HTH_Fis"/>
</dbReference>
<proteinExistence type="predicted"/>
<name>A0A1I2K0W8_9GAMM</name>
<dbReference type="SUPFAM" id="SSF46689">
    <property type="entry name" value="Homeodomain-like"/>
    <property type="match status" value="1"/>
</dbReference>
<evidence type="ECO:0000313" key="11">
    <source>
        <dbReference type="EMBL" id="SFF59830.1"/>
    </source>
</evidence>
<evidence type="ECO:0000256" key="4">
    <source>
        <dbReference type="ARBA" id="ARBA00023012"/>
    </source>
</evidence>
<keyword evidence="5" id="KW-0805">Transcription regulation</keyword>
<dbReference type="SUPFAM" id="SSF52172">
    <property type="entry name" value="CheY-like"/>
    <property type="match status" value="1"/>
</dbReference>
<keyword evidence="2" id="KW-0547">Nucleotide-binding</keyword>
<dbReference type="InterPro" id="IPR025662">
    <property type="entry name" value="Sigma_54_int_dom_ATP-bd_1"/>
</dbReference>
<dbReference type="Gene3D" id="3.40.50.300">
    <property type="entry name" value="P-loop containing nucleotide triphosphate hydrolases"/>
    <property type="match status" value="1"/>
</dbReference>
<dbReference type="RefSeq" id="WP_091534852.1">
    <property type="nucleotide sequence ID" value="NZ_FOOC01000011.1"/>
</dbReference>
<dbReference type="InterPro" id="IPR009057">
    <property type="entry name" value="Homeodomain-like_sf"/>
</dbReference>
<dbReference type="CDD" id="cd00156">
    <property type="entry name" value="REC"/>
    <property type="match status" value="1"/>
</dbReference>
<dbReference type="GO" id="GO:0043565">
    <property type="term" value="F:sequence-specific DNA binding"/>
    <property type="evidence" value="ECO:0007669"/>
    <property type="project" value="InterPro"/>
</dbReference>
<evidence type="ECO:0000256" key="8">
    <source>
        <dbReference type="PROSITE-ProRule" id="PRU00169"/>
    </source>
</evidence>
<dbReference type="Proteomes" id="UP000199771">
    <property type="component" value="Unassembled WGS sequence"/>
</dbReference>
<dbReference type="SMART" id="SM00382">
    <property type="entry name" value="AAA"/>
    <property type="match status" value="1"/>
</dbReference>
<evidence type="ECO:0000256" key="1">
    <source>
        <dbReference type="ARBA" id="ARBA00022553"/>
    </source>
</evidence>
<dbReference type="PROSITE" id="PS50110">
    <property type="entry name" value="RESPONSE_REGULATORY"/>
    <property type="match status" value="1"/>
</dbReference>
<evidence type="ECO:0000256" key="6">
    <source>
        <dbReference type="ARBA" id="ARBA00023125"/>
    </source>
</evidence>
<dbReference type="FunFam" id="3.40.50.2300:FF:000018">
    <property type="entry name" value="DNA-binding transcriptional regulator NtrC"/>
    <property type="match status" value="1"/>
</dbReference>
<keyword evidence="6" id="KW-0238">DNA-binding</keyword>